<reference evidence="1 2" key="1">
    <citation type="submission" date="2015-04" db="EMBL/GenBank/DDBJ databases">
        <authorList>
            <person name="Syromyatnikov M.Y."/>
            <person name="Popov V.N."/>
        </authorList>
    </citation>
    <scope>NUCLEOTIDE SEQUENCE [LARGE SCALE GENOMIC DNA]</scope>
</reference>
<proteinExistence type="predicted"/>
<evidence type="ECO:0000313" key="2">
    <source>
        <dbReference type="Proteomes" id="UP000183832"/>
    </source>
</evidence>
<accession>A0A1J1IFE3</accession>
<gene>
    <name evidence="1" type="ORF">CLUMA_CG011098</name>
</gene>
<evidence type="ECO:0000313" key="1">
    <source>
        <dbReference type="EMBL" id="CRK97718.1"/>
    </source>
</evidence>
<sequence>MGASNLKIKPEEHHFWAVSIDRMFQNEQEERTKTHCLVMRIGNENLKESNDNSHGYENLRKM</sequence>
<protein>
    <submittedName>
        <fullName evidence="1">CLUMA_CG011098, isoform A</fullName>
    </submittedName>
</protein>
<organism evidence="1 2">
    <name type="scientific">Clunio marinus</name>
    <dbReference type="NCBI Taxonomy" id="568069"/>
    <lineage>
        <taxon>Eukaryota</taxon>
        <taxon>Metazoa</taxon>
        <taxon>Ecdysozoa</taxon>
        <taxon>Arthropoda</taxon>
        <taxon>Hexapoda</taxon>
        <taxon>Insecta</taxon>
        <taxon>Pterygota</taxon>
        <taxon>Neoptera</taxon>
        <taxon>Endopterygota</taxon>
        <taxon>Diptera</taxon>
        <taxon>Nematocera</taxon>
        <taxon>Chironomoidea</taxon>
        <taxon>Chironomidae</taxon>
        <taxon>Clunio</taxon>
    </lineage>
</organism>
<dbReference type="Proteomes" id="UP000183832">
    <property type="component" value="Unassembled WGS sequence"/>
</dbReference>
<name>A0A1J1IFE3_9DIPT</name>
<dbReference type="AlphaFoldDB" id="A0A1J1IFE3"/>
<dbReference type="EMBL" id="CVRI01000047">
    <property type="protein sequence ID" value="CRK97718.1"/>
    <property type="molecule type" value="Genomic_DNA"/>
</dbReference>
<keyword evidence="2" id="KW-1185">Reference proteome</keyword>